<dbReference type="InterPro" id="IPR016040">
    <property type="entry name" value="NAD(P)-bd_dom"/>
</dbReference>
<organism evidence="2 3">
    <name type="scientific">Planococcus halotolerans</name>
    <dbReference type="NCBI Taxonomy" id="2233542"/>
    <lineage>
        <taxon>Bacteria</taxon>
        <taxon>Bacillati</taxon>
        <taxon>Bacillota</taxon>
        <taxon>Bacilli</taxon>
        <taxon>Bacillales</taxon>
        <taxon>Caryophanaceae</taxon>
        <taxon>Planococcus</taxon>
    </lineage>
</organism>
<dbReference type="Gene3D" id="3.40.50.720">
    <property type="entry name" value="NAD(P)-binding Rossmann-like Domain"/>
    <property type="match status" value="1"/>
</dbReference>
<gene>
    <name evidence="2" type="ORF">DP120_02625</name>
</gene>
<proteinExistence type="predicted"/>
<name>A0A365L734_9BACL</name>
<comment type="caution">
    <text evidence="2">The sequence shown here is derived from an EMBL/GenBank/DDBJ whole genome shotgun (WGS) entry which is preliminary data.</text>
</comment>
<evidence type="ECO:0000313" key="2">
    <source>
        <dbReference type="EMBL" id="RAZ81199.1"/>
    </source>
</evidence>
<dbReference type="CDD" id="cd05243">
    <property type="entry name" value="SDR_a5"/>
    <property type="match status" value="1"/>
</dbReference>
<dbReference type="PANTHER" id="PTHR15020:SF50">
    <property type="entry name" value="UPF0659 PROTEIN YMR090W"/>
    <property type="match status" value="1"/>
</dbReference>
<accession>A0A365L734</accession>
<dbReference type="SUPFAM" id="SSF51735">
    <property type="entry name" value="NAD(P)-binding Rossmann-fold domains"/>
    <property type="match status" value="1"/>
</dbReference>
<dbReference type="InterPro" id="IPR036291">
    <property type="entry name" value="NAD(P)-bd_dom_sf"/>
</dbReference>
<dbReference type="PANTHER" id="PTHR15020">
    <property type="entry name" value="FLAVIN REDUCTASE-RELATED"/>
    <property type="match status" value="1"/>
</dbReference>
<dbReference type="AlphaFoldDB" id="A0A365L734"/>
<evidence type="ECO:0000259" key="1">
    <source>
        <dbReference type="Pfam" id="PF13460"/>
    </source>
</evidence>
<reference evidence="2 3" key="1">
    <citation type="submission" date="2018-06" db="EMBL/GenBank/DDBJ databases">
        <title>The draft genome sequences of strains SCU63 and S1.</title>
        <authorList>
            <person name="Gan L."/>
        </authorList>
    </citation>
    <scope>NUCLEOTIDE SEQUENCE [LARGE SCALE GENOMIC DNA]</scope>
    <source>
        <strain evidence="2 3">SCU63</strain>
    </source>
</reference>
<protein>
    <submittedName>
        <fullName evidence="2">NAD-dependent dehydratase</fullName>
    </submittedName>
</protein>
<dbReference type="Pfam" id="PF13460">
    <property type="entry name" value="NAD_binding_10"/>
    <property type="match status" value="1"/>
</dbReference>
<dbReference type="Proteomes" id="UP000251002">
    <property type="component" value="Unassembled WGS sequence"/>
</dbReference>
<evidence type="ECO:0000313" key="3">
    <source>
        <dbReference type="Proteomes" id="UP000251002"/>
    </source>
</evidence>
<dbReference type="RefSeq" id="WP_112221622.1">
    <property type="nucleotide sequence ID" value="NZ_CP047673.1"/>
</dbReference>
<dbReference type="EMBL" id="QLZR01000001">
    <property type="protein sequence ID" value="RAZ81199.1"/>
    <property type="molecule type" value="Genomic_DNA"/>
</dbReference>
<sequence length="218" mass="23130">MKTAIIGANGKVGTRLGQMLAQRGDEAFGFIRKEEQAEELEKLGMKTVLADLIKTDTAEYVSLLKGMDAVVFTAGAGGAGTDLTQAIDGNGLSKMIAAAEEAGVKRFLLVSAFPDAGRGMGMPESFEFYMKVKRQADVELAKSSLDWTILRPGTLTDEPGTGGVELGLAIPYGEVSRDDVAGVLAELLHNPETTKLILELTEGETPISEAVSNQNRPL</sequence>
<keyword evidence="3" id="KW-1185">Reference proteome</keyword>
<feature type="domain" description="NAD(P)-binding" evidence="1">
    <location>
        <begin position="7"/>
        <end position="191"/>
    </location>
</feature>